<dbReference type="Proteomes" id="UP000076623">
    <property type="component" value="Chromosome"/>
</dbReference>
<dbReference type="InterPro" id="IPR001763">
    <property type="entry name" value="Rhodanese-like_dom"/>
</dbReference>
<proteinExistence type="predicted"/>
<dbReference type="Pfam" id="PF00581">
    <property type="entry name" value="Rhodanese"/>
    <property type="match status" value="1"/>
</dbReference>
<evidence type="ECO:0000313" key="2">
    <source>
        <dbReference type="EMBL" id="ANC75860.1"/>
    </source>
</evidence>
<dbReference type="EMBL" id="CP015378">
    <property type="protein sequence ID" value="ANC75860.1"/>
    <property type="molecule type" value="Genomic_DNA"/>
</dbReference>
<feature type="domain" description="Rhodanese" evidence="1">
    <location>
        <begin position="17"/>
        <end position="100"/>
    </location>
</feature>
<dbReference type="Gene3D" id="3.40.250.10">
    <property type="entry name" value="Rhodanese-like domain"/>
    <property type="match status" value="1"/>
</dbReference>
<dbReference type="CDD" id="cd00158">
    <property type="entry name" value="RHOD"/>
    <property type="match status" value="1"/>
</dbReference>
<evidence type="ECO:0000313" key="3">
    <source>
        <dbReference type="Proteomes" id="UP000076623"/>
    </source>
</evidence>
<organism evidence="2 3">
    <name type="scientific">Fictibacillus phosphorivorans</name>
    <dbReference type="NCBI Taxonomy" id="1221500"/>
    <lineage>
        <taxon>Bacteria</taxon>
        <taxon>Bacillati</taxon>
        <taxon>Bacillota</taxon>
        <taxon>Bacilli</taxon>
        <taxon>Bacillales</taxon>
        <taxon>Fictibacillaceae</taxon>
        <taxon>Fictibacillus</taxon>
    </lineage>
</organism>
<dbReference type="STRING" id="1221500.ABE65_003135"/>
<sequence length="102" mass="11416">MSSKTIEPKEVERLLESDNPLNIIDVRENDEVAQGMIPTATHIPLGEMPERTHELDLNKEYIMVCRSGKRSEKACAILASNQFNVVNMSGGMLSWKGKTTIK</sequence>
<name>A0A160IKC3_9BACL</name>
<accession>A0A160IKC3</accession>
<protein>
    <submittedName>
        <fullName evidence="2">Rhodanese</fullName>
    </submittedName>
</protein>
<dbReference type="AlphaFoldDB" id="A0A160IKC3"/>
<dbReference type="RefSeq" id="WP_066391244.1">
    <property type="nucleotide sequence ID" value="NZ_CP015378.1"/>
</dbReference>
<evidence type="ECO:0000259" key="1">
    <source>
        <dbReference type="PROSITE" id="PS50206"/>
    </source>
</evidence>
<dbReference type="PROSITE" id="PS50206">
    <property type="entry name" value="RHODANESE_3"/>
    <property type="match status" value="1"/>
</dbReference>
<dbReference type="InterPro" id="IPR036873">
    <property type="entry name" value="Rhodanese-like_dom_sf"/>
</dbReference>
<dbReference type="SUPFAM" id="SSF52821">
    <property type="entry name" value="Rhodanese/Cell cycle control phosphatase"/>
    <property type="match status" value="1"/>
</dbReference>
<dbReference type="PANTHER" id="PTHR43031">
    <property type="entry name" value="FAD-DEPENDENT OXIDOREDUCTASE"/>
    <property type="match status" value="1"/>
</dbReference>
<dbReference type="SMART" id="SM00450">
    <property type="entry name" value="RHOD"/>
    <property type="match status" value="1"/>
</dbReference>
<dbReference type="PANTHER" id="PTHR43031:SF17">
    <property type="entry name" value="SULFURTRANSFERASE YTWF-RELATED"/>
    <property type="match status" value="1"/>
</dbReference>
<dbReference type="InterPro" id="IPR050229">
    <property type="entry name" value="GlpE_sulfurtransferase"/>
</dbReference>
<gene>
    <name evidence="2" type="ORF">ABE65_003135</name>
</gene>
<keyword evidence="3" id="KW-1185">Reference proteome</keyword>
<dbReference type="KEGG" id="fpn:ABE65_003135"/>
<reference evidence="2 3" key="1">
    <citation type="submission" date="2016-04" db="EMBL/GenBank/DDBJ databases">
        <title>Complete genome sequence of Fictibacillus phosphorivorans G25-29, a strain toxic to nematodes.</title>
        <authorList>
            <person name="Zheng Z."/>
        </authorList>
    </citation>
    <scope>NUCLEOTIDE SEQUENCE [LARGE SCALE GENOMIC DNA]</scope>
    <source>
        <strain evidence="2 3">G25-29</strain>
    </source>
</reference>